<evidence type="ECO:0000313" key="3">
    <source>
        <dbReference type="Proteomes" id="UP000887116"/>
    </source>
</evidence>
<proteinExistence type="predicted"/>
<accession>A0A8X6HVM2</accession>
<evidence type="ECO:0000256" key="1">
    <source>
        <dbReference type="SAM" id="SignalP"/>
    </source>
</evidence>
<feature type="chain" id="PRO_5036492273" evidence="1">
    <location>
        <begin position="24"/>
        <end position="182"/>
    </location>
</feature>
<name>A0A8X6HVM2_TRICU</name>
<comment type="caution">
    <text evidence="2">The sequence shown here is derived from an EMBL/GenBank/DDBJ whole genome shotgun (WGS) entry which is preliminary data.</text>
</comment>
<dbReference type="EMBL" id="BMAO01029328">
    <property type="protein sequence ID" value="GFR30887.1"/>
    <property type="molecule type" value="Genomic_DNA"/>
</dbReference>
<dbReference type="AlphaFoldDB" id="A0A8X6HVM2"/>
<sequence length="182" mass="20638">MALSLMLEIALHLIHWILYFASGHDMPSFFDVLIFEVGIEIIKNFYFKHHSTFETGTKNPLSLDVTELTNNNTAIPQVRSTTIYAICKALDLKAELVPFQDPEQETTQTTPKKAQCILTPPAVYSFTVFKICEALELKTVLRPVNERPVFKNKTPKPVPTVRSVAVFLMCQALELDVKLEKI</sequence>
<organism evidence="2 3">
    <name type="scientific">Trichonephila clavata</name>
    <name type="common">Joro spider</name>
    <name type="synonym">Nephila clavata</name>
    <dbReference type="NCBI Taxonomy" id="2740835"/>
    <lineage>
        <taxon>Eukaryota</taxon>
        <taxon>Metazoa</taxon>
        <taxon>Ecdysozoa</taxon>
        <taxon>Arthropoda</taxon>
        <taxon>Chelicerata</taxon>
        <taxon>Arachnida</taxon>
        <taxon>Araneae</taxon>
        <taxon>Araneomorphae</taxon>
        <taxon>Entelegynae</taxon>
        <taxon>Araneoidea</taxon>
        <taxon>Nephilidae</taxon>
        <taxon>Trichonephila</taxon>
    </lineage>
</organism>
<gene>
    <name evidence="2" type="ORF">TNCT_198761</name>
</gene>
<dbReference type="Proteomes" id="UP000887116">
    <property type="component" value="Unassembled WGS sequence"/>
</dbReference>
<evidence type="ECO:0000313" key="2">
    <source>
        <dbReference type="EMBL" id="GFR30887.1"/>
    </source>
</evidence>
<keyword evidence="3" id="KW-1185">Reference proteome</keyword>
<keyword evidence="1" id="KW-0732">Signal</keyword>
<reference evidence="2" key="1">
    <citation type="submission" date="2020-07" db="EMBL/GenBank/DDBJ databases">
        <title>Multicomponent nature underlies the extraordinary mechanical properties of spider dragline silk.</title>
        <authorList>
            <person name="Kono N."/>
            <person name="Nakamura H."/>
            <person name="Mori M."/>
            <person name="Yoshida Y."/>
            <person name="Ohtoshi R."/>
            <person name="Malay A.D."/>
            <person name="Moran D.A.P."/>
            <person name="Tomita M."/>
            <person name="Numata K."/>
            <person name="Arakawa K."/>
        </authorList>
    </citation>
    <scope>NUCLEOTIDE SEQUENCE</scope>
</reference>
<protein>
    <submittedName>
        <fullName evidence="2">Uncharacterized protein</fullName>
    </submittedName>
</protein>
<feature type="signal peptide" evidence="1">
    <location>
        <begin position="1"/>
        <end position="23"/>
    </location>
</feature>